<evidence type="ECO:0000313" key="2">
    <source>
        <dbReference type="EMBL" id="BBN09180.1"/>
    </source>
</evidence>
<reference evidence="3 4" key="1">
    <citation type="submission" date="2016-03" db="EMBL/GenBank/DDBJ databases">
        <title>Mechanisms controlling the formation of the plant cell surface in tip-growing cells are functionally conserved among land plants.</title>
        <authorList>
            <person name="Honkanen S."/>
            <person name="Jones V.A."/>
            <person name="Morieri G."/>
            <person name="Champion C."/>
            <person name="Hetherington A.J."/>
            <person name="Kelly S."/>
            <person name="Saint-Marcoux D."/>
            <person name="Proust H."/>
            <person name="Prescott H."/>
            <person name="Dolan L."/>
        </authorList>
    </citation>
    <scope>NUCLEOTIDE SEQUENCE [LARGE SCALE GENOMIC DNA]</scope>
    <source>
        <strain evidence="4">cv. Tak-1 and cv. Tak-2</strain>
        <tissue evidence="3">Whole gametophyte</tissue>
    </source>
</reference>
<name>A0A176WGE4_MARPO</name>
<keyword evidence="4" id="KW-1185">Reference proteome</keyword>
<protein>
    <submittedName>
        <fullName evidence="3">Uncharacterized protein</fullName>
    </submittedName>
</protein>
<dbReference type="EMBL" id="LVLJ01000882">
    <property type="protein sequence ID" value="OAE32197.1"/>
    <property type="molecule type" value="Genomic_DNA"/>
</dbReference>
<evidence type="ECO:0000256" key="1">
    <source>
        <dbReference type="SAM" id="MobiDB-lite"/>
    </source>
</evidence>
<reference evidence="5" key="3">
    <citation type="journal article" date="2020" name="Curr. Biol.">
        <title>Chromatin organization in early land plants reveals an ancestral association between H3K27me3, transposons, and constitutive heterochromatin.</title>
        <authorList>
            <person name="Montgomery S.A."/>
            <person name="Tanizawa Y."/>
            <person name="Galik B."/>
            <person name="Wang N."/>
            <person name="Ito T."/>
            <person name="Mochizuki T."/>
            <person name="Akimcheva S."/>
            <person name="Bowman J.L."/>
            <person name="Cognat V."/>
            <person name="Marechal-Drouard L."/>
            <person name="Ekker H."/>
            <person name="Hong S.F."/>
            <person name="Kohchi T."/>
            <person name="Lin S.S."/>
            <person name="Liu L.D."/>
            <person name="Nakamura Y."/>
            <person name="Valeeva L.R."/>
            <person name="Shakirov E.V."/>
            <person name="Shippen D.E."/>
            <person name="Wei W.L."/>
            <person name="Yagura M."/>
            <person name="Yamaoka S."/>
            <person name="Yamato K.T."/>
            <person name="Liu C."/>
            <person name="Berger F."/>
        </authorList>
    </citation>
    <scope>NUCLEOTIDE SEQUENCE [LARGE SCALE GENOMIC DNA]</scope>
    <source>
        <strain evidence="5">Tak-1</strain>
    </source>
</reference>
<evidence type="ECO:0000313" key="4">
    <source>
        <dbReference type="Proteomes" id="UP000077202"/>
    </source>
</evidence>
<dbReference type="Proteomes" id="UP000077202">
    <property type="component" value="Unassembled WGS sequence"/>
</dbReference>
<reference evidence="2" key="2">
    <citation type="journal article" date="2019" name="Curr. Biol.">
        <title>Chromatin organization in early land plants reveals an ancestral association between H3K27me3, transposons, and constitutive heterochromatin.</title>
        <authorList>
            <person name="Montgomery S.A."/>
            <person name="Tanizawa Y."/>
            <person name="Galik B."/>
            <person name="Wang N."/>
            <person name="Ito T."/>
            <person name="Mochizuki T."/>
            <person name="Akimcheva S."/>
            <person name="Bowman J."/>
            <person name="Cognat V."/>
            <person name="Drouard L."/>
            <person name="Ekker H."/>
            <person name="Houng S."/>
            <person name="Kohchi T."/>
            <person name="Lin S."/>
            <person name="Liu L.D."/>
            <person name="Nakamura Y."/>
            <person name="Valeeva L.R."/>
            <person name="Shakirov E.V."/>
            <person name="Shippen D.E."/>
            <person name="Wei W."/>
            <person name="Yagura M."/>
            <person name="Yamaoka S."/>
            <person name="Yamato K.T."/>
            <person name="Liu C."/>
            <person name="Berger F."/>
        </authorList>
    </citation>
    <scope>NUCLEOTIDE SEQUENCE [LARGE SCALE GENOMIC DNA]</scope>
    <source>
        <strain evidence="2">Tak-1</strain>
    </source>
</reference>
<organism evidence="3 4">
    <name type="scientific">Marchantia polymorpha subsp. ruderalis</name>
    <dbReference type="NCBI Taxonomy" id="1480154"/>
    <lineage>
        <taxon>Eukaryota</taxon>
        <taxon>Viridiplantae</taxon>
        <taxon>Streptophyta</taxon>
        <taxon>Embryophyta</taxon>
        <taxon>Marchantiophyta</taxon>
        <taxon>Marchantiopsida</taxon>
        <taxon>Marchantiidae</taxon>
        <taxon>Marchantiales</taxon>
        <taxon>Marchantiaceae</taxon>
        <taxon>Marchantia</taxon>
    </lineage>
</organism>
<dbReference type="Proteomes" id="UP001162541">
    <property type="component" value="Chromosome 4"/>
</dbReference>
<feature type="compositionally biased region" description="Polar residues" evidence="1">
    <location>
        <begin position="37"/>
        <end position="48"/>
    </location>
</feature>
<sequence>MASEDSELGNGLHAAEKPDHFETSGSEKNATEREQDSSAGSNGVNQDMANKPEPNTAKRTTKFFQEKVRQAVRYGHGDFDFTRPSSADCAQDFDDSDVNPWGPVCAKDIIASILRPAHWNTKESCKTQINQKSPISLATCSE</sequence>
<dbReference type="AlphaFoldDB" id="A0A176WGE4"/>
<evidence type="ECO:0000313" key="5">
    <source>
        <dbReference type="Proteomes" id="UP001162541"/>
    </source>
</evidence>
<proteinExistence type="predicted"/>
<feature type="region of interest" description="Disordered" evidence="1">
    <location>
        <begin position="1"/>
        <end position="62"/>
    </location>
</feature>
<evidence type="ECO:0000313" key="3">
    <source>
        <dbReference type="EMBL" id="OAE32197.1"/>
    </source>
</evidence>
<dbReference type="EMBL" id="AP019869">
    <property type="protein sequence ID" value="BBN09180.1"/>
    <property type="molecule type" value="Genomic_DNA"/>
</dbReference>
<gene>
    <name evidence="3" type="ORF">AXG93_1793s1290</name>
    <name evidence="2" type="ORF">Mp_4g17820</name>
</gene>
<accession>A0A176WGE4</accession>